<dbReference type="EnsemblPlants" id="AES77572">
    <property type="protein sequence ID" value="AES77572"/>
    <property type="gene ID" value="MTR_7g012290"/>
</dbReference>
<accession>G7L455</accession>
<sequence>MAEKCVDVPVISGLTMSTRVGVLRRRHTSGKTSPGNNEEKLVPHYLRDSTGSCHDFCKYGMKLALEEKKKSLIPRIAERTQLHRSTLQNLAEIVTSGVKLRASMNSKPTKMSLVKHRKSTDSEVRISNVSDTTKVVKTEPCELVKPGKEVVVNRKKTSLAGVKRLPLLPRSQNCSTYKTRKPEISSSSKVDTTPKPISKRVGASSISNFKKEELLLKSTSRRVKTHPVSTFQLAKTSSNSTSKKTQISSKFSEKNVTSLNLDSSKADSPRASLSSKSSRRRVAGINIHKSLKTASRVKNYPKPKKVEHEEHYSEAEEKTLYVIKMENEDSTFQSDQNAIQDIELSPSKSLSSSKFSSQDQEESEYATSEFEEHSFPENDGKENKETLETLLDLEVEENEKPQKGETEKLAETESEKSCPTENYGNENKETLERLDLEVEENEKPQKVEMENLAETEVEKNSPSKLKLNGGKVLKENATDGDETVAITGLEKIVLRHQDVKGKKDEQVLLNNVIEETASKLVEPQKGKVKALVGAFETLISLNEKKT</sequence>
<reference evidence="4" key="4">
    <citation type="journal article" date="2018" name="Nat. Plants">
        <title>Whole-genome landscape of Medicago truncatula symbiotic genes.</title>
        <authorList>
            <person name="Pecrix Y."/>
            <person name="Gamas P."/>
            <person name="Carrere S."/>
        </authorList>
    </citation>
    <scope>NUCLEOTIDE SEQUENCE</scope>
    <source>
        <tissue evidence="4">Leaves</tissue>
    </source>
</reference>
<dbReference type="KEGG" id="mtr:11437018"/>
<organism evidence="3 6">
    <name type="scientific">Medicago truncatula</name>
    <name type="common">Barrel medic</name>
    <name type="synonym">Medicago tribuloides</name>
    <dbReference type="NCBI Taxonomy" id="3880"/>
    <lineage>
        <taxon>Eukaryota</taxon>
        <taxon>Viridiplantae</taxon>
        <taxon>Streptophyta</taxon>
        <taxon>Embryophyta</taxon>
        <taxon>Tracheophyta</taxon>
        <taxon>Spermatophyta</taxon>
        <taxon>Magnoliopsida</taxon>
        <taxon>eudicotyledons</taxon>
        <taxon>Gunneridae</taxon>
        <taxon>Pentapetalae</taxon>
        <taxon>rosids</taxon>
        <taxon>fabids</taxon>
        <taxon>Fabales</taxon>
        <taxon>Fabaceae</taxon>
        <taxon>Papilionoideae</taxon>
        <taxon>50 kb inversion clade</taxon>
        <taxon>NPAAA clade</taxon>
        <taxon>Hologalegina</taxon>
        <taxon>IRL clade</taxon>
        <taxon>Trifolieae</taxon>
        <taxon>Medicago</taxon>
    </lineage>
</organism>
<feature type="compositionally biased region" description="Low complexity" evidence="1">
    <location>
        <begin position="235"/>
        <end position="250"/>
    </location>
</feature>
<proteinExistence type="predicted"/>
<feature type="region of interest" description="Disordered" evidence="1">
    <location>
        <begin position="293"/>
        <end position="314"/>
    </location>
</feature>
<dbReference type="Pfam" id="PF07839">
    <property type="entry name" value="CaM_binding"/>
    <property type="match status" value="1"/>
</dbReference>
<evidence type="ECO:0000313" key="3">
    <source>
        <dbReference type="EMBL" id="AES77572.1"/>
    </source>
</evidence>
<evidence type="ECO:0000313" key="6">
    <source>
        <dbReference type="Proteomes" id="UP000002051"/>
    </source>
</evidence>
<protein>
    <submittedName>
        <fullName evidence="3">Plant calmodulin-binding-like protein</fullName>
    </submittedName>
    <submittedName>
        <fullName evidence="4">Putative Calmodulin-binding domain, plant</fullName>
    </submittedName>
</protein>
<feature type="domain" description="Calmodulin-binding" evidence="2">
    <location>
        <begin position="443"/>
        <end position="540"/>
    </location>
</feature>
<feature type="region of interest" description="Disordered" evidence="1">
    <location>
        <begin position="343"/>
        <end position="431"/>
    </location>
</feature>
<feature type="compositionally biased region" description="Basic and acidic residues" evidence="1">
    <location>
        <begin position="304"/>
        <end position="314"/>
    </location>
</feature>
<reference evidence="3 6" key="1">
    <citation type="journal article" date="2011" name="Nature">
        <title>The Medicago genome provides insight into the evolution of rhizobial symbioses.</title>
        <authorList>
            <person name="Young N.D."/>
            <person name="Debelle F."/>
            <person name="Oldroyd G.E."/>
            <person name="Geurts R."/>
            <person name="Cannon S.B."/>
            <person name="Udvardi M.K."/>
            <person name="Benedito V.A."/>
            <person name="Mayer K.F."/>
            <person name="Gouzy J."/>
            <person name="Schoof H."/>
            <person name="Van de Peer Y."/>
            <person name="Proost S."/>
            <person name="Cook D.R."/>
            <person name="Meyers B.C."/>
            <person name="Spannagl M."/>
            <person name="Cheung F."/>
            <person name="De Mita S."/>
            <person name="Krishnakumar V."/>
            <person name="Gundlach H."/>
            <person name="Zhou S."/>
            <person name="Mudge J."/>
            <person name="Bharti A.K."/>
            <person name="Murray J.D."/>
            <person name="Naoumkina M.A."/>
            <person name="Rosen B."/>
            <person name="Silverstein K.A."/>
            <person name="Tang H."/>
            <person name="Rombauts S."/>
            <person name="Zhao P.X."/>
            <person name="Zhou P."/>
            <person name="Barbe V."/>
            <person name="Bardou P."/>
            <person name="Bechner M."/>
            <person name="Bellec A."/>
            <person name="Berger A."/>
            <person name="Berges H."/>
            <person name="Bidwell S."/>
            <person name="Bisseling T."/>
            <person name="Choisne N."/>
            <person name="Couloux A."/>
            <person name="Denny R."/>
            <person name="Deshpande S."/>
            <person name="Dai X."/>
            <person name="Doyle J.J."/>
            <person name="Dudez A.M."/>
            <person name="Farmer A.D."/>
            <person name="Fouteau S."/>
            <person name="Franken C."/>
            <person name="Gibelin C."/>
            <person name="Gish J."/>
            <person name="Goldstein S."/>
            <person name="Gonzalez A.J."/>
            <person name="Green P.J."/>
            <person name="Hallab A."/>
            <person name="Hartog M."/>
            <person name="Hua A."/>
            <person name="Humphray S.J."/>
            <person name="Jeong D.H."/>
            <person name="Jing Y."/>
            <person name="Jocker A."/>
            <person name="Kenton S.M."/>
            <person name="Kim D.J."/>
            <person name="Klee K."/>
            <person name="Lai H."/>
            <person name="Lang C."/>
            <person name="Lin S."/>
            <person name="Macmil S.L."/>
            <person name="Magdelenat G."/>
            <person name="Matthews L."/>
            <person name="McCorrison J."/>
            <person name="Monaghan E.L."/>
            <person name="Mun J.H."/>
            <person name="Najar F.Z."/>
            <person name="Nicholson C."/>
            <person name="Noirot C."/>
            <person name="O'Bleness M."/>
            <person name="Paule C.R."/>
            <person name="Poulain J."/>
            <person name="Prion F."/>
            <person name="Qin B."/>
            <person name="Qu C."/>
            <person name="Retzel E.F."/>
            <person name="Riddle C."/>
            <person name="Sallet E."/>
            <person name="Samain S."/>
            <person name="Samson N."/>
            <person name="Sanders I."/>
            <person name="Saurat O."/>
            <person name="Scarpelli C."/>
            <person name="Schiex T."/>
            <person name="Segurens B."/>
            <person name="Severin A.J."/>
            <person name="Sherrier D.J."/>
            <person name="Shi R."/>
            <person name="Sims S."/>
            <person name="Singer S.R."/>
            <person name="Sinharoy S."/>
            <person name="Sterck L."/>
            <person name="Viollet A."/>
            <person name="Wang B.B."/>
            <person name="Wang K."/>
            <person name="Wang M."/>
            <person name="Wang X."/>
            <person name="Warfsmann J."/>
            <person name="Weissenbach J."/>
            <person name="White D.D."/>
            <person name="White J.D."/>
            <person name="Wiley G.B."/>
            <person name="Wincker P."/>
            <person name="Xing Y."/>
            <person name="Yang L."/>
            <person name="Yao Z."/>
            <person name="Ying F."/>
            <person name="Zhai J."/>
            <person name="Zhou L."/>
            <person name="Zuber A."/>
            <person name="Denarie J."/>
            <person name="Dixon R.A."/>
            <person name="May G.D."/>
            <person name="Schwartz D.C."/>
            <person name="Rogers J."/>
            <person name="Quetier F."/>
            <person name="Town C.D."/>
            <person name="Roe B.A."/>
        </authorList>
    </citation>
    <scope>NUCLEOTIDE SEQUENCE [LARGE SCALE GENOMIC DNA]</scope>
    <source>
        <strain evidence="3">A17</strain>
        <strain evidence="5 6">cv. Jemalong A17</strain>
    </source>
</reference>
<feature type="compositionally biased region" description="Basic and acidic residues" evidence="1">
    <location>
        <begin position="370"/>
        <end position="387"/>
    </location>
</feature>
<dbReference type="Proteomes" id="UP000002051">
    <property type="component" value="Unassembled WGS sequence"/>
</dbReference>
<feature type="region of interest" description="Disordered" evidence="1">
    <location>
        <begin position="218"/>
        <end position="281"/>
    </location>
</feature>
<gene>
    <name evidence="5" type="primary">11437018</name>
    <name evidence="3" type="ordered locus">MTR_7g012290</name>
    <name evidence="4" type="ORF">MtrunA17_Chr7g0218361</name>
</gene>
<dbReference type="OrthoDB" id="766386at2759"/>
<evidence type="ECO:0000259" key="2">
    <source>
        <dbReference type="SMART" id="SM01054"/>
    </source>
</evidence>
<reference evidence="3 6" key="2">
    <citation type="journal article" date="2014" name="BMC Genomics">
        <title>An improved genome release (version Mt4.0) for the model legume Medicago truncatula.</title>
        <authorList>
            <person name="Tang H."/>
            <person name="Krishnakumar V."/>
            <person name="Bidwell S."/>
            <person name="Rosen B."/>
            <person name="Chan A."/>
            <person name="Zhou S."/>
            <person name="Gentzbittel L."/>
            <person name="Childs K.L."/>
            <person name="Yandell M."/>
            <person name="Gundlach H."/>
            <person name="Mayer K.F."/>
            <person name="Schwartz D.C."/>
            <person name="Town C.D."/>
        </authorList>
    </citation>
    <scope>GENOME REANNOTATION</scope>
    <source>
        <strain evidence="5 6">cv. Jemalong A17</strain>
    </source>
</reference>
<feature type="compositionally biased region" description="Polar residues" evidence="1">
    <location>
        <begin position="254"/>
        <end position="263"/>
    </location>
</feature>
<evidence type="ECO:0000256" key="1">
    <source>
        <dbReference type="SAM" id="MobiDB-lite"/>
    </source>
</evidence>
<dbReference type="AlphaFoldDB" id="G7L455"/>
<dbReference type="STRING" id="3880.G7L455"/>
<dbReference type="GO" id="GO:0005516">
    <property type="term" value="F:calmodulin binding"/>
    <property type="evidence" value="ECO:0007669"/>
    <property type="project" value="InterPro"/>
</dbReference>
<dbReference type="PaxDb" id="3880-AES77572"/>
<dbReference type="Proteomes" id="UP000265566">
    <property type="component" value="Chromosome 7"/>
</dbReference>
<dbReference type="EMBL" id="PSQE01000007">
    <property type="protein sequence ID" value="RHN44342.1"/>
    <property type="molecule type" value="Genomic_DNA"/>
</dbReference>
<evidence type="ECO:0000313" key="4">
    <source>
        <dbReference type="EMBL" id="RHN44342.1"/>
    </source>
</evidence>
<name>G7L455_MEDTR</name>
<feature type="region of interest" description="Disordered" evidence="1">
    <location>
        <begin position="171"/>
        <end position="204"/>
    </location>
</feature>
<dbReference type="SMART" id="SM01054">
    <property type="entry name" value="CaM_binding"/>
    <property type="match status" value="1"/>
</dbReference>
<dbReference type="InterPro" id="IPR012417">
    <property type="entry name" value="CaM-bd_dom_pln"/>
</dbReference>
<evidence type="ECO:0000313" key="5">
    <source>
        <dbReference type="EnsemblPlants" id="AES77572"/>
    </source>
</evidence>
<dbReference type="OMA" id="CEHEVSK"/>
<dbReference type="HOGENOM" id="CLU_028073_0_0_1"/>
<feature type="compositionally biased region" description="Low complexity" evidence="1">
    <location>
        <begin position="343"/>
        <end position="358"/>
    </location>
</feature>
<reference evidence="5" key="3">
    <citation type="submission" date="2015-04" db="UniProtKB">
        <authorList>
            <consortium name="EnsemblPlants"/>
        </authorList>
    </citation>
    <scope>IDENTIFICATION</scope>
    <source>
        <strain evidence="5">cv. Jemalong A17</strain>
    </source>
</reference>
<dbReference type="EMBL" id="CM001223">
    <property type="protein sequence ID" value="AES77572.1"/>
    <property type="molecule type" value="Genomic_DNA"/>
</dbReference>
<dbReference type="Gramene" id="rna38451">
    <property type="protein sequence ID" value="RHN44342.1"/>
    <property type="gene ID" value="gene38451"/>
</dbReference>
<feature type="compositionally biased region" description="Basic and acidic residues" evidence="1">
    <location>
        <begin position="398"/>
        <end position="418"/>
    </location>
</feature>
<dbReference type="PANTHER" id="PTHR33349">
    <property type="entry name" value="EMB|CAB62594.1"/>
    <property type="match status" value="1"/>
</dbReference>
<keyword evidence="6" id="KW-1185">Reference proteome</keyword>
<dbReference type="eggNOG" id="ENOG502QVZ6">
    <property type="taxonomic scope" value="Eukaryota"/>
</dbReference>
<dbReference type="PANTHER" id="PTHR33349:SF7">
    <property type="entry name" value="PLANT CALMODULIN-BINDING-LIKE PROTEIN"/>
    <property type="match status" value="1"/>
</dbReference>